<keyword evidence="7" id="KW-0482">Metalloprotease</keyword>
<keyword evidence="6" id="KW-0862">Zinc</keyword>
<dbReference type="PANTHER" id="PTHR37016:SF3">
    <property type="entry name" value="NEUTRAL PROTEASE 2-RELATED"/>
    <property type="match status" value="1"/>
</dbReference>
<dbReference type="InParanoid" id="A0A067LYN0"/>
<keyword evidence="8" id="KW-0732">Signal</keyword>
<evidence type="ECO:0000313" key="11">
    <source>
        <dbReference type="Proteomes" id="UP000027195"/>
    </source>
</evidence>
<dbReference type="InterPro" id="IPR024079">
    <property type="entry name" value="MetalloPept_cat_dom_sf"/>
</dbReference>
<keyword evidence="3" id="KW-0645">Protease</keyword>
<dbReference type="SUPFAM" id="SSF55486">
    <property type="entry name" value="Metalloproteases ('zincins'), catalytic domain"/>
    <property type="match status" value="1"/>
</dbReference>
<dbReference type="Proteomes" id="UP000027195">
    <property type="component" value="Unassembled WGS sequence"/>
</dbReference>
<evidence type="ECO:0000259" key="9">
    <source>
        <dbReference type="SMART" id="SM01351"/>
    </source>
</evidence>
<evidence type="ECO:0000256" key="2">
    <source>
        <dbReference type="ARBA" id="ARBA00010279"/>
    </source>
</evidence>
<dbReference type="GO" id="GO:0006508">
    <property type="term" value="P:proteolysis"/>
    <property type="evidence" value="ECO:0007669"/>
    <property type="project" value="UniProtKB-KW"/>
</dbReference>
<name>A0A067LYN0_BOTB1</name>
<dbReference type="PANTHER" id="PTHR37016">
    <property type="match status" value="1"/>
</dbReference>
<keyword evidence="4" id="KW-0479">Metal-binding</keyword>
<evidence type="ECO:0000256" key="5">
    <source>
        <dbReference type="ARBA" id="ARBA00022801"/>
    </source>
</evidence>
<keyword evidence="5" id="KW-0378">Hydrolase</keyword>
<dbReference type="HOGENOM" id="CLU_041257_0_0_1"/>
<evidence type="ECO:0000256" key="4">
    <source>
        <dbReference type="ARBA" id="ARBA00022723"/>
    </source>
</evidence>
<dbReference type="AlphaFoldDB" id="A0A067LYN0"/>
<dbReference type="EMBL" id="KL198092">
    <property type="protein sequence ID" value="KDQ08334.1"/>
    <property type="molecule type" value="Genomic_DNA"/>
</dbReference>
<evidence type="ECO:0000313" key="10">
    <source>
        <dbReference type="EMBL" id="KDQ08334.1"/>
    </source>
</evidence>
<dbReference type="InterPro" id="IPR029463">
    <property type="entry name" value="Lys_MEP"/>
</dbReference>
<comment type="similarity">
    <text evidence="2">Belongs to the peptidase M35 family.</text>
</comment>
<sequence>MRSALMLFLLFVLSALIAPIIAGPALSLSVSGATQPEESNSLKVKATLQNAGDEILRLLNDPRSVMAPEWDTNTFGIAKVDDGAAPSFAGVLVKWSPELARANNLMTILAPGQSVEFVHDLAKAYDFSRAGRGNYTIDAFDNLFTHVDASGNLVSIRATTNPTRLVITLSEKHYAGSHTSPSHRLTRRAQFLNCTDEQQDRIMSALNPAQKYAEESVNYLDAQSSSTTRYESWFGKYSPSDKQTVLGHYKGIAGANMHGFKYDCSCNRMDAFAYVYPRKFGTIYLCAQFFNAKQTGHDSRAGTLIHETLHFVKLAGTMDNAYGQKNCRALAKDYPDKARANADSHEYFAENIPHEK</sequence>
<evidence type="ECO:0000256" key="6">
    <source>
        <dbReference type="ARBA" id="ARBA00022833"/>
    </source>
</evidence>
<dbReference type="Gene3D" id="3.40.390.10">
    <property type="entry name" value="Collagenase (Catalytic Domain)"/>
    <property type="match status" value="1"/>
</dbReference>
<feature type="domain" description="Lysine-specific metallo-endopeptidase" evidence="9">
    <location>
        <begin position="218"/>
        <end position="350"/>
    </location>
</feature>
<dbReference type="Pfam" id="PF14521">
    <property type="entry name" value="Aspzincin_M35"/>
    <property type="match status" value="1"/>
</dbReference>
<proteinExistence type="inferred from homology"/>
<evidence type="ECO:0000256" key="7">
    <source>
        <dbReference type="ARBA" id="ARBA00023049"/>
    </source>
</evidence>
<gene>
    <name evidence="10" type="ORF">BOTBODRAFT_38025</name>
</gene>
<accession>A0A067LYN0</accession>
<dbReference type="STRING" id="930990.A0A067LYN0"/>
<keyword evidence="11" id="KW-1185">Reference proteome</keyword>
<dbReference type="GO" id="GO:0004222">
    <property type="term" value="F:metalloendopeptidase activity"/>
    <property type="evidence" value="ECO:0007669"/>
    <property type="project" value="InterPro"/>
</dbReference>
<dbReference type="GO" id="GO:0046872">
    <property type="term" value="F:metal ion binding"/>
    <property type="evidence" value="ECO:0007669"/>
    <property type="project" value="UniProtKB-KW"/>
</dbReference>
<dbReference type="OrthoDB" id="412874at2759"/>
<evidence type="ECO:0000256" key="8">
    <source>
        <dbReference type="SAM" id="SignalP"/>
    </source>
</evidence>
<evidence type="ECO:0000256" key="3">
    <source>
        <dbReference type="ARBA" id="ARBA00022670"/>
    </source>
</evidence>
<comment type="cofactor">
    <cofactor evidence="1">
        <name>Zn(2+)</name>
        <dbReference type="ChEBI" id="CHEBI:29105"/>
    </cofactor>
</comment>
<dbReference type="Gene3D" id="2.60.40.2970">
    <property type="match status" value="1"/>
</dbReference>
<feature type="signal peptide" evidence="8">
    <location>
        <begin position="1"/>
        <end position="22"/>
    </location>
</feature>
<organism evidence="10 11">
    <name type="scientific">Botryobasidium botryosum (strain FD-172 SS1)</name>
    <dbReference type="NCBI Taxonomy" id="930990"/>
    <lineage>
        <taxon>Eukaryota</taxon>
        <taxon>Fungi</taxon>
        <taxon>Dikarya</taxon>
        <taxon>Basidiomycota</taxon>
        <taxon>Agaricomycotina</taxon>
        <taxon>Agaricomycetes</taxon>
        <taxon>Cantharellales</taxon>
        <taxon>Botryobasidiaceae</taxon>
        <taxon>Botryobasidium</taxon>
    </lineage>
</organism>
<evidence type="ECO:0000256" key="1">
    <source>
        <dbReference type="ARBA" id="ARBA00001947"/>
    </source>
</evidence>
<reference evidence="11" key="1">
    <citation type="journal article" date="2014" name="Proc. Natl. Acad. Sci. U.S.A.">
        <title>Extensive sampling of basidiomycete genomes demonstrates inadequacy of the white-rot/brown-rot paradigm for wood decay fungi.</title>
        <authorList>
            <person name="Riley R."/>
            <person name="Salamov A.A."/>
            <person name="Brown D.W."/>
            <person name="Nagy L.G."/>
            <person name="Floudas D."/>
            <person name="Held B.W."/>
            <person name="Levasseur A."/>
            <person name="Lombard V."/>
            <person name="Morin E."/>
            <person name="Otillar R."/>
            <person name="Lindquist E.A."/>
            <person name="Sun H."/>
            <person name="LaButti K.M."/>
            <person name="Schmutz J."/>
            <person name="Jabbour D."/>
            <person name="Luo H."/>
            <person name="Baker S.E."/>
            <person name="Pisabarro A.G."/>
            <person name="Walton J.D."/>
            <person name="Blanchette R.A."/>
            <person name="Henrissat B."/>
            <person name="Martin F."/>
            <person name="Cullen D."/>
            <person name="Hibbett D.S."/>
            <person name="Grigoriev I.V."/>
        </authorList>
    </citation>
    <scope>NUCLEOTIDE SEQUENCE [LARGE SCALE GENOMIC DNA]</scope>
    <source>
        <strain evidence="11">FD-172 SS1</strain>
    </source>
</reference>
<protein>
    <recommendedName>
        <fullName evidence="9">Lysine-specific metallo-endopeptidase domain-containing protein</fullName>
    </recommendedName>
</protein>
<dbReference type="SMART" id="SM01351">
    <property type="entry name" value="Aspzincin_M35"/>
    <property type="match status" value="1"/>
</dbReference>
<feature type="chain" id="PRO_5001640853" description="Lysine-specific metallo-endopeptidase domain-containing protein" evidence="8">
    <location>
        <begin position="23"/>
        <end position="356"/>
    </location>
</feature>
<dbReference type="InterPro" id="IPR050414">
    <property type="entry name" value="Fungal_M35_metalloproteases"/>
</dbReference>